<feature type="compositionally biased region" description="Polar residues" evidence="1">
    <location>
        <begin position="372"/>
        <end position="385"/>
    </location>
</feature>
<reference evidence="3" key="1">
    <citation type="submission" date="2014-10" db="EMBL/GenBank/DDBJ databases">
        <authorList>
            <person name="King R."/>
        </authorList>
    </citation>
    <scope>NUCLEOTIDE SEQUENCE [LARGE SCALE GENOMIC DNA]</scope>
    <source>
        <strain evidence="3">A3/5</strain>
    </source>
</reference>
<feature type="compositionally biased region" description="Low complexity" evidence="1">
    <location>
        <begin position="333"/>
        <end position="354"/>
    </location>
</feature>
<dbReference type="EMBL" id="LN649229">
    <property type="protein sequence ID" value="CEI64908.1"/>
    <property type="molecule type" value="Genomic_DNA"/>
</dbReference>
<organism evidence="2 3">
    <name type="scientific">Fusarium venenatum</name>
    <dbReference type="NCBI Taxonomy" id="56646"/>
    <lineage>
        <taxon>Eukaryota</taxon>
        <taxon>Fungi</taxon>
        <taxon>Dikarya</taxon>
        <taxon>Ascomycota</taxon>
        <taxon>Pezizomycotina</taxon>
        <taxon>Sordariomycetes</taxon>
        <taxon>Hypocreomycetidae</taxon>
        <taxon>Hypocreales</taxon>
        <taxon>Nectriaceae</taxon>
        <taxon>Fusarium</taxon>
    </lineage>
</organism>
<name>A0A2L2T530_9HYPO</name>
<feature type="region of interest" description="Disordered" evidence="1">
    <location>
        <begin position="233"/>
        <end position="262"/>
    </location>
</feature>
<evidence type="ECO:0000313" key="3">
    <source>
        <dbReference type="Proteomes" id="UP000245910"/>
    </source>
</evidence>
<feature type="region of interest" description="Disordered" evidence="1">
    <location>
        <begin position="372"/>
        <end position="392"/>
    </location>
</feature>
<evidence type="ECO:0000256" key="1">
    <source>
        <dbReference type="SAM" id="MobiDB-lite"/>
    </source>
</evidence>
<feature type="region of interest" description="Disordered" evidence="1">
    <location>
        <begin position="123"/>
        <end position="144"/>
    </location>
</feature>
<evidence type="ECO:0008006" key="4">
    <source>
        <dbReference type="Google" id="ProtNLM"/>
    </source>
</evidence>
<dbReference type="STRING" id="56646.A0A2L2T530"/>
<feature type="region of interest" description="Disordered" evidence="1">
    <location>
        <begin position="326"/>
        <end position="354"/>
    </location>
</feature>
<accession>A0A2L2T530</accession>
<feature type="compositionally biased region" description="Basic and acidic residues" evidence="1">
    <location>
        <begin position="125"/>
        <end position="134"/>
    </location>
</feature>
<keyword evidence="3" id="KW-1185">Reference proteome</keyword>
<dbReference type="Proteomes" id="UP000245910">
    <property type="component" value="Chromosome I"/>
</dbReference>
<evidence type="ECO:0000313" key="2">
    <source>
        <dbReference type="EMBL" id="CEI64908.1"/>
    </source>
</evidence>
<protein>
    <recommendedName>
        <fullName evidence="4">BTB domain-containing protein</fullName>
    </recommendedName>
</protein>
<proteinExistence type="predicted"/>
<dbReference type="AlphaFoldDB" id="A0A2L2T530"/>
<sequence>MNLKLLEKMRSSCPSRASFMDFINHTDNSTTALRRDTRKADETSPITIEARLVKTALEDITNTQVSRDNSEKQDVVKEKPSVFCDKIAKTESIKTPTEEQADGYSSPSIDGEVSRMIEEPASSAYRHESTDTHFSELPISEDSNGEMTSVANERIELNPEAPVFAQQLAIEEQSIGSPAFDVNTQDISCFDCEQAEHIEESHSRQEAVERQHLYYSMHEAWNNESVPFYDKQTTSATEGYPPNHQEAAEHQSANDSASEDETGELYPINDKAYALTQEEATEKQSTDTPCYETVNFQHQPAYYDYLDTILEESESEHDEVTKAKFIQENTTNSATSSPFESSVTSSNESATNESGVIDSYISDILEISTTIVDPDSPNTVASEHSNGGGKKRIIRFDRSGDLHLKVGTNHSRNMLVDSRALERASAKLHAVISESAKGNDGDQWTIEFPDDDPKSFAILLNLIHARFEKVTAIVTLDRLFGVCTLASKYDMTSVLRPVAERWYMSARTIDIGSIFKMAFIAWELGFATDFGEIVGYITHNCSLDDDSELVFGHNKEPLKENEIMQKLPIMSRPY</sequence>